<proteinExistence type="predicted"/>
<sequence length="470" mass="55386">MLKIGQYVKVTSNDTNYDYTKNGSEGRVSGFATNEVDGTKVAMIRWYKITKEYLEERNPIWPVFPNSLTVIERANNGRLIKGKRYYICDDCGEEFRRVDIVSNQGNRICKKCFKYYSNCKECKGYFLQNTGKKYKLDFYCLECHKKLFVTCRRCAKEHLTTSMKEGPDGIKYCGACYKYLFILCSECETIVTRSEMTSESRGGRQICRVCYEALKLIKHYRWAPRKMNSNKEMWDNGLMMGVELEVLCRDRDEQAKELKDYLDLEKLGHNFYFKDDGTVVWEGHRGFEIVSHPFSLQHSHKHMKWKEVLSWLQKHKFVSYWGGKCGIHVHLSRDFFTEIEIKKLRLFHSVNYEKIYAFAKRGSQGSNYCLQEKYTKKQLLSKGLVGQEGKYHCVNINATAPTVELRMFRGTLNYKRFLATLQFCDALAHFVKVVSAVSLLKKTSWDLFKDWAEKQHRYEHLIRYFETKLV</sequence>
<gene>
    <name evidence="1" type="ORF">LCGC14_1910090</name>
</gene>
<dbReference type="Pfam" id="PF12224">
    <property type="entry name" value="Amidoligase_2"/>
    <property type="match status" value="1"/>
</dbReference>
<comment type="caution">
    <text evidence="1">The sequence shown here is derived from an EMBL/GenBank/DDBJ whole genome shotgun (WGS) entry which is preliminary data.</text>
</comment>
<protein>
    <submittedName>
        <fullName evidence="1">Uncharacterized protein</fullName>
    </submittedName>
</protein>
<reference evidence="1" key="1">
    <citation type="journal article" date="2015" name="Nature">
        <title>Complex archaea that bridge the gap between prokaryotes and eukaryotes.</title>
        <authorList>
            <person name="Spang A."/>
            <person name="Saw J.H."/>
            <person name="Jorgensen S.L."/>
            <person name="Zaremba-Niedzwiedzka K."/>
            <person name="Martijn J."/>
            <person name="Lind A.E."/>
            <person name="van Eijk R."/>
            <person name="Schleper C."/>
            <person name="Guy L."/>
            <person name="Ettema T.J."/>
        </authorList>
    </citation>
    <scope>NUCLEOTIDE SEQUENCE</scope>
</reference>
<accession>A0A0F9I7V5</accession>
<organism evidence="1">
    <name type="scientific">marine sediment metagenome</name>
    <dbReference type="NCBI Taxonomy" id="412755"/>
    <lineage>
        <taxon>unclassified sequences</taxon>
        <taxon>metagenomes</taxon>
        <taxon>ecological metagenomes</taxon>
    </lineage>
</organism>
<dbReference type="AlphaFoldDB" id="A0A0F9I7V5"/>
<dbReference type="EMBL" id="LAZR01020159">
    <property type="protein sequence ID" value="KKL89900.1"/>
    <property type="molecule type" value="Genomic_DNA"/>
</dbReference>
<dbReference type="InterPro" id="IPR022025">
    <property type="entry name" value="Amidoligase_2"/>
</dbReference>
<name>A0A0F9I7V5_9ZZZZ</name>
<evidence type="ECO:0000313" key="1">
    <source>
        <dbReference type="EMBL" id="KKL89900.1"/>
    </source>
</evidence>